<dbReference type="PROSITE" id="PS50404">
    <property type="entry name" value="GST_NTER"/>
    <property type="match status" value="1"/>
</dbReference>
<dbReference type="Gene3D" id="3.40.30.10">
    <property type="entry name" value="Glutaredoxin"/>
    <property type="match status" value="1"/>
</dbReference>
<proteinExistence type="predicted"/>
<evidence type="ECO:0000313" key="3">
    <source>
        <dbReference type="Proteomes" id="UP000242287"/>
    </source>
</evidence>
<dbReference type="InterPro" id="IPR036249">
    <property type="entry name" value="Thioredoxin-like_sf"/>
</dbReference>
<sequence>MSRYTSRTNTTPCILLYDLRGTTSQPWAPNIWRIRFILNYKRLRYQTVWLEFHDVENQLRAIGAPPSAFRVDRTPIYTLPVLVDPTKNARAPEILSNTNLIAEFLEATYPARPVFPEGSRAMQTLFVHYIQEVFVQPLLPIMVPLSHPQFRGGTQGAYGGVVPNPLGGPQQEQAWAQVKEQFDFLAMILDKNSGDGDATVAQGREVSYADFSLCSVLIWIERMAPHEVWARIRAWNGGRWARLHERCREYMDEL</sequence>
<organism evidence="2 3">
    <name type="scientific">Amanita thiersii Skay4041</name>
    <dbReference type="NCBI Taxonomy" id="703135"/>
    <lineage>
        <taxon>Eukaryota</taxon>
        <taxon>Fungi</taxon>
        <taxon>Dikarya</taxon>
        <taxon>Basidiomycota</taxon>
        <taxon>Agaricomycotina</taxon>
        <taxon>Agaricomycetes</taxon>
        <taxon>Agaricomycetidae</taxon>
        <taxon>Agaricales</taxon>
        <taxon>Pluteineae</taxon>
        <taxon>Amanitaceae</taxon>
        <taxon>Amanita</taxon>
    </lineage>
</organism>
<evidence type="ECO:0000259" key="1">
    <source>
        <dbReference type="PROSITE" id="PS50404"/>
    </source>
</evidence>
<protein>
    <recommendedName>
        <fullName evidence="1">GST N-terminal domain-containing protein</fullName>
    </recommendedName>
</protein>
<name>A0A2A9NC60_9AGAR</name>
<reference evidence="2 3" key="1">
    <citation type="submission" date="2014-02" db="EMBL/GenBank/DDBJ databases">
        <title>Transposable element dynamics among asymbiotic and ectomycorrhizal Amanita fungi.</title>
        <authorList>
            <consortium name="DOE Joint Genome Institute"/>
            <person name="Hess J."/>
            <person name="Skrede I."/>
            <person name="Wolfe B."/>
            <person name="LaButti K."/>
            <person name="Ohm R.A."/>
            <person name="Grigoriev I.V."/>
            <person name="Pringle A."/>
        </authorList>
    </citation>
    <scope>NUCLEOTIDE SEQUENCE [LARGE SCALE GENOMIC DNA]</scope>
    <source>
        <strain evidence="2 3">SKay4041</strain>
    </source>
</reference>
<dbReference type="SUPFAM" id="SSF47616">
    <property type="entry name" value="GST C-terminal domain-like"/>
    <property type="match status" value="1"/>
</dbReference>
<evidence type="ECO:0000313" key="2">
    <source>
        <dbReference type="EMBL" id="PFH46914.1"/>
    </source>
</evidence>
<dbReference type="Gene3D" id="1.20.1050.10">
    <property type="match status" value="1"/>
</dbReference>
<dbReference type="InterPro" id="IPR054416">
    <property type="entry name" value="GST_UstS-like_C"/>
</dbReference>
<dbReference type="OrthoDB" id="4951845at2759"/>
<feature type="domain" description="GST N-terminal" evidence="1">
    <location>
        <begin position="18"/>
        <end position="113"/>
    </location>
</feature>
<dbReference type="EMBL" id="KZ302149">
    <property type="protein sequence ID" value="PFH46914.1"/>
    <property type="molecule type" value="Genomic_DNA"/>
</dbReference>
<keyword evidence="3" id="KW-1185">Reference proteome</keyword>
<dbReference type="Pfam" id="PF22041">
    <property type="entry name" value="GST_C_7"/>
    <property type="match status" value="1"/>
</dbReference>
<dbReference type="Proteomes" id="UP000242287">
    <property type="component" value="Unassembled WGS sequence"/>
</dbReference>
<dbReference type="SUPFAM" id="SSF52833">
    <property type="entry name" value="Thioredoxin-like"/>
    <property type="match status" value="1"/>
</dbReference>
<dbReference type="Pfam" id="PF13417">
    <property type="entry name" value="GST_N_3"/>
    <property type="match status" value="1"/>
</dbReference>
<gene>
    <name evidence="2" type="ORF">AMATHDRAFT_50685</name>
</gene>
<dbReference type="AlphaFoldDB" id="A0A2A9NC60"/>
<dbReference type="InterPro" id="IPR004045">
    <property type="entry name" value="Glutathione_S-Trfase_N"/>
</dbReference>
<dbReference type="STRING" id="703135.A0A2A9NC60"/>
<dbReference type="InterPro" id="IPR036282">
    <property type="entry name" value="Glutathione-S-Trfase_C_sf"/>
</dbReference>
<dbReference type="CDD" id="cd00299">
    <property type="entry name" value="GST_C_family"/>
    <property type="match status" value="1"/>
</dbReference>
<accession>A0A2A9NC60</accession>